<evidence type="ECO:0000313" key="2">
    <source>
        <dbReference type="Proteomes" id="UP000184480"/>
    </source>
</evidence>
<accession>A0A1M5ITW5</accession>
<dbReference type="AlphaFoldDB" id="A0A1M5ITW5"/>
<dbReference type="EMBL" id="FQUC01000021">
    <property type="protein sequence ID" value="SHG31782.1"/>
    <property type="molecule type" value="Genomic_DNA"/>
</dbReference>
<sequence length="181" mass="19883">MAEIDYGIEEIVFAPLAADGAFPDFDTDPDRIAIQMIDIDSVEPTEESNSNVDIEFENADNLRLPGTKGVKTIVFTTSDKSNTIAKYFKGMKAGTASSDDEGWTVEDPDHDDTETLAMQIKTKALGAYPAKIKQYTPVLVETKETGSIGKNNLGKYTFTVTRQPNYDAAGNKIRGYREKAI</sequence>
<gene>
    <name evidence="1" type="ORF">SAMN05444362_12118</name>
</gene>
<protein>
    <recommendedName>
        <fullName evidence="3">Phage major tail protein, TP901-1 family</fullName>
    </recommendedName>
</protein>
<dbReference type="STRING" id="1346286.SAMN05444362_12118"/>
<evidence type="ECO:0000313" key="1">
    <source>
        <dbReference type="EMBL" id="SHG31782.1"/>
    </source>
</evidence>
<dbReference type="Proteomes" id="UP000184480">
    <property type="component" value="Unassembled WGS sequence"/>
</dbReference>
<reference evidence="2" key="1">
    <citation type="submission" date="2016-11" db="EMBL/GenBank/DDBJ databases">
        <authorList>
            <person name="Varghese N."/>
            <person name="Submissions S."/>
        </authorList>
    </citation>
    <scope>NUCLEOTIDE SEQUENCE [LARGE SCALE GENOMIC DNA]</scope>
    <source>
        <strain evidence="2">DSM 27370</strain>
    </source>
</reference>
<proteinExistence type="predicted"/>
<organism evidence="1 2">
    <name type="scientific">Dysgonomonas macrotermitis</name>
    <dbReference type="NCBI Taxonomy" id="1346286"/>
    <lineage>
        <taxon>Bacteria</taxon>
        <taxon>Pseudomonadati</taxon>
        <taxon>Bacteroidota</taxon>
        <taxon>Bacteroidia</taxon>
        <taxon>Bacteroidales</taxon>
        <taxon>Dysgonomonadaceae</taxon>
        <taxon>Dysgonomonas</taxon>
    </lineage>
</organism>
<keyword evidence="2" id="KW-1185">Reference proteome</keyword>
<name>A0A1M5ITW5_9BACT</name>
<dbReference type="RefSeq" id="WP_062184232.1">
    <property type="nucleotide sequence ID" value="NZ_BBXL01000026.1"/>
</dbReference>
<evidence type="ECO:0008006" key="3">
    <source>
        <dbReference type="Google" id="ProtNLM"/>
    </source>
</evidence>